<gene>
    <name evidence="1" type="ORF">H1R19_06480</name>
</gene>
<dbReference type="RefSeq" id="WP_188330091.1">
    <property type="nucleotide sequence ID" value="NZ_CP059491.1"/>
</dbReference>
<proteinExistence type="predicted"/>
<keyword evidence="2" id="KW-1185">Reference proteome</keyword>
<dbReference type="KEGG" id="gji:H1R19_06480"/>
<accession>A0A7D7LUS4</accession>
<name>A0A7D7LUS4_9ACTN</name>
<organism evidence="1 2">
    <name type="scientific">Gordonia jinghuaiqii</name>
    <dbReference type="NCBI Taxonomy" id="2758710"/>
    <lineage>
        <taxon>Bacteria</taxon>
        <taxon>Bacillati</taxon>
        <taxon>Actinomycetota</taxon>
        <taxon>Actinomycetes</taxon>
        <taxon>Mycobacteriales</taxon>
        <taxon>Gordoniaceae</taxon>
        <taxon>Gordonia</taxon>
    </lineage>
</organism>
<sequence>MTIALILLALVLLAGVVALVYRTRRTPPGTRTPLQRLSDWLTRAPERPYGPDTDRVTAELSILTRRYDKLI</sequence>
<protein>
    <submittedName>
        <fullName evidence="1">Uncharacterized protein</fullName>
    </submittedName>
</protein>
<dbReference type="EMBL" id="CP059491">
    <property type="protein sequence ID" value="QMT02777.1"/>
    <property type="molecule type" value="Genomic_DNA"/>
</dbReference>
<dbReference type="AlphaFoldDB" id="A0A7D7LUS4"/>
<reference evidence="2" key="1">
    <citation type="submission" date="2020-07" db="EMBL/GenBank/DDBJ databases">
        <title>novel species isolated from the respiratory tract of Marmot.</title>
        <authorList>
            <person name="Zhang G."/>
        </authorList>
    </citation>
    <scope>NUCLEOTIDE SEQUENCE [LARGE SCALE GENOMIC DNA]</scope>
    <source>
        <strain evidence="2">686</strain>
    </source>
</reference>
<dbReference type="Proteomes" id="UP000515663">
    <property type="component" value="Chromosome"/>
</dbReference>
<evidence type="ECO:0000313" key="2">
    <source>
        <dbReference type="Proteomes" id="UP000515663"/>
    </source>
</evidence>
<evidence type="ECO:0000313" key="1">
    <source>
        <dbReference type="EMBL" id="QMT02777.1"/>
    </source>
</evidence>